<feature type="domain" description="MINDY deubiquitinase" evidence="5">
    <location>
        <begin position="448"/>
        <end position="618"/>
    </location>
</feature>
<dbReference type="InterPro" id="IPR033979">
    <property type="entry name" value="MINDY_domain"/>
</dbReference>
<proteinExistence type="inferred from homology"/>
<dbReference type="EC" id="3.4.19.12" evidence="3"/>
<dbReference type="InterPro" id="IPR007518">
    <property type="entry name" value="MINDY"/>
</dbReference>
<dbReference type="PANTHER" id="PTHR18063:SF8">
    <property type="entry name" value="UBIQUITIN CARBOXYL-TERMINAL HYDROLASE MINDY-2"/>
    <property type="match status" value="1"/>
</dbReference>
<feature type="region of interest" description="Disordered" evidence="4">
    <location>
        <begin position="148"/>
        <end position="178"/>
    </location>
</feature>
<comment type="caution">
    <text evidence="6">The sequence shown here is derived from an EMBL/GenBank/DDBJ whole genome shotgun (WGS) entry which is preliminary data.</text>
</comment>
<feature type="domain" description="MINDY deubiquitinase" evidence="5">
    <location>
        <begin position="236"/>
        <end position="315"/>
    </location>
</feature>
<feature type="compositionally biased region" description="Polar residues" evidence="4">
    <location>
        <begin position="47"/>
        <end position="73"/>
    </location>
</feature>
<keyword evidence="3 6" id="KW-0378">Hydrolase</keyword>
<keyword evidence="3" id="KW-0833">Ubl conjugation pathway</keyword>
<comment type="catalytic activity">
    <reaction evidence="1 3">
        <text>Thiol-dependent hydrolysis of ester, thioester, amide, peptide and isopeptide bonds formed by the C-terminal Gly of ubiquitin (a 76-residue protein attached to proteins as an intracellular targeting signal).</text>
        <dbReference type="EC" id="3.4.19.12"/>
    </reaction>
</comment>
<evidence type="ECO:0000256" key="2">
    <source>
        <dbReference type="ARBA" id="ARBA00006616"/>
    </source>
</evidence>
<protein>
    <recommendedName>
        <fullName evidence="3">Ubiquitin carboxyl-terminal hydrolase</fullName>
        <ecNumber evidence="3">3.4.19.12</ecNumber>
    </recommendedName>
</protein>
<organism evidence="6 7">
    <name type="scientific">Labeo rohita</name>
    <name type="common">Indian major carp</name>
    <name type="synonym">Cyprinus rohita</name>
    <dbReference type="NCBI Taxonomy" id="84645"/>
    <lineage>
        <taxon>Eukaryota</taxon>
        <taxon>Metazoa</taxon>
        <taxon>Chordata</taxon>
        <taxon>Craniata</taxon>
        <taxon>Vertebrata</taxon>
        <taxon>Euteleostomi</taxon>
        <taxon>Actinopterygii</taxon>
        <taxon>Neopterygii</taxon>
        <taxon>Teleostei</taxon>
        <taxon>Ostariophysi</taxon>
        <taxon>Cypriniformes</taxon>
        <taxon>Cyprinidae</taxon>
        <taxon>Labeoninae</taxon>
        <taxon>Labeonini</taxon>
        <taxon>Labeo</taxon>
    </lineage>
</organism>
<dbReference type="GO" id="GO:0016787">
    <property type="term" value="F:hydrolase activity"/>
    <property type="evidence" value="ECO:0007669"/>
    <property type="project" value="UniProtKB-KW"/>
</dbReference>
<evidence type="ECO:0000256" key="3">
    <source>
        <dbReference type="RuleBase" id="RU367139"/>
    </source>
</evidence>
<feature type="region of interest" description="Disordered" evidence="4">
    <location>
        <begin position="47"/>
        <end position="130"/>
    </location>
</feature>
<evidence type="ECO:0000259" key="5">
    <source>
        <dbReference type="Pfam" id="PF04424"/>
    </source>
</evidence>
<dbReference type="Proteomes" id="UP000830375">
    <property type="component" value="Unassembled WGS sequence"/>
</dbReference>
<reference evidence="6 7" key="1">
    <citation type="submission" date="2022-01" db="EMBL/GenBank/DDBJ databases">
        <title>A high-quality chromosome-level genome assembly of rohu carp, Labeo rohita.</title>
        <authorList>
            <person name="Arick M.A. II"/>
            <person name="Hsu C.-Y."/>
            <person name="Magbanua Z."/>
            <person name="Pechanova O."/>
            <person name="Grover C."/>
            <person name="Miller E."/>
            <person name="Thrash A."/>
            <person name="Ezzel L."/>
            <person name="Alam S."/>
            <person name="Benzie J."/>
            <person name="Hamilton M."/>
            <person name="Karsi A."/>
            <person name="Lawrence M.L."/>
            <person name="Peterson D.G."/>
        </authorList>
    </citation>
    <scope>NUCLEOTIDE SEQUENCE [LARGE SCALE GENOMIC DNA]</scope>
    <source>
        <strain evidence="7">BAU-BD-2019</strain>
        <tissue evidence="6">Blood</tissue>
    </source>
</reference>
<evidence type="ECO:0000256" key="4">
    <source>
        <dbReference type="SAM" id="MobiDB-lite"/>
    </source>
</evidence>
<feature type="compositionally biased region" description="Polar residues" evidence="4">
    <location>
        <begin position="110"/>
        <end position="126"/>
    </location>
</feature>
<dbReference type="PANTHER" id="PTHR18063">
    <property type="entry name" value="NF-E2 INDUCIBLE PROTEIN"/>
    <property type="match status" value="1"/>
</dbReference>
<accession>A0ABQ8MIF9</accession>
<comment type="similarity">
    <text evidence="2 3">Belongs to the MINDY deubiquitinase family. FAM63 subfamily.</text>
</comment>
<feature type="region of interest" description="Disordered" evidence="4">
    <location>
        <begin position="708"/>
        <end position="743"/>
    </location>
</feature>
<sequence>MEKNGNPHRDAGGSVLCTAIPAEPADIKTVGGMKDVCEKRETLSTCASASGANATPCTQTSDAAETVSKSGQPSALPETLSPDPTDQLSNGMGYEPSATAAGNKEGGTSKLVNNLTGDQPDINTGQADGLDGATQEATKLAKSAFLSSDKAKSASSNSNDHTVSEGPPSGSEPSIAGESRSFDSLESFSNLNSCPSSDLNSEGLEDKGLALAVQGEYGAEGTKIPCSKDRVTGQSLYHIKWIKWKEENTPIITQNENGPCPLLAIMNVLLLSWKVKLPPMMEIITAEQLMEYLGDYILEAKPKEISEAQRLNYEQSERGAHTHTKVRKNLTGPVCSLRIDLGVFSLCKQCTITSLSHLCEYRWTGASIIELAKMGQGSGVVQKRWQGHRDRAGPHAGWAWVGVGTGARLNGTEWELWVDGSWLICQTSNAHRPRCQFYMLSSTHWPSGQPNMSDAMAVLHKLQTGLDVNVKFTGVRVFEYTPECIVFDLLDIPLYHGWLVDPQMADIVKAVGNCSYNQLVEKIISCKQSDNSELAGEEQFLNSTATQLTYHGLCELTSTVQEGELCVFFRNNHFSTMTKFKAQLYLLVTDQGFLTEEKVVWESLHNVDGDGNFCDSEFHLRPPSDPETVYRGQQDQIDQDYLMALSLQQEQQASDLGWEQIPEGISDLELAKKLQEEEDRRASQYYQEQEQAQAAAAAAAQAQIDRQPLEPQPGEPRLLQAQENSPQQENANPRRKPRTKTNASCCNSSGLYVECETGSILIPVALQCICQREVEKQ</sequence>
<gene>
    <name evidence="6" type="ORF">H4Q32_001580</name>
</gene>
<keyword evidence="7" id="KW-1185">Reference proteome</keyword>
<evidence type="ECO:0000313" key="6">
    <source>
        <dbReference type="EMBL" id="KAI2662665.1"/>
    </source>
</evidence>
<feature type="compositionally biased region" description="Polar residues" evidence="4">
    <location>
        <begin position="721"/>
        <end position="731"/>
    </location>
</feature>
<keyword evidence="3" id="KW-0645">Protease</keyword>
<keyword evidence="3" id="KW-0788">Thiol protease</keyword>
<evidence type="ECO:0000313" key="7">
    <source>
        <dbReference type="Proteomes" id="UP000830375"/>
    </source>
</evidence>
<dbReference type="Pfam" id="PF04424">
    <property type="entry name" value="MINDY_DUB"/>
    <property type="match status" value="2"/>
</dbReference>
<dbReference type="EMBL" id="JACTAM010000007">
    <property type="protein sequence ID" value="KAI2662665.1"/>
    <property type="molecule type" value="Genomic_DNA"/>
</dbReference>
<name>A0ABQ8MIF9_LABRO</name>
<comment type="function">
    <text evidence="3">Hydrolase that can specifically remove 'Lys-48'-linked conjugated ubiquitin from proteins. Has exodeubiquitinase activity and has a preference for long polyubiquitin chains. May play a regulatory role at the level of protein turnover.</text>
</comment>
<evidence type="ECO:0000256" key="1">
    <source>
        <dbReference type="ARBA" id="ARBA00000707"/>
    </source>
</evidence>